<keyword evidence="1" id="KW-0812">Transmembrane</keyword>
<sequence>MEDTRIPVASVHSGAALLSLAMSFRILTIIAFNKELRKTESLQLLASIFLMEFIEMAFAASADLRLLFNVEPNYVLDNILGSGTLCCWIGESVQKFVLAFNRLISVTGWNNRSLFESPWFHRTLLTLPWLFVFSLFFSCIFEFNSFVIVKDMNAWLYTERTVVRLVEEYCTLILSSLGLVFYIVICVFLVKKRESGASITEIRLLLAFFFDFFYVVMIVVSFQILPNFFEYSVTTIWIINISWQFQPFAGGIVLLIINKKMRQQFFRLPSTKSGVTTVIKKEVNRKTMDVPDFPIGIFHCVAASLSFTMSLRMLPTIVLAKDLRKQETFQLFASIFSRECLKMSFALSEDDRLVMGYPSPSLVDNV</sequence>
<gene>
    <name evidence="2" type="ORF">L596_026749</name>
</gene>
<dbReference type="PANTHER" id="PTHR23021">
    <property type="entry name" value="SERPENTINE RECEPTOR, CLASS T"/>
    <property type="match status" value="1"/>
</dbReference>
<evidence type="ECO:0008006" key="4">
    <source>
        <dbReference type="Google" id="ProtNLM"/>
    </source>
</evidence>
<comment type="caution">
    <text evidence="2">The sequence shown here is derived from an EMBL/GenBank/DDBJ whole genome shotgun (WGS) entry which is preliminary data.</text>
</comment>
<dbReference type="PANTHER" id="PTHR23021:SF26">
    <property type="entry name" value="SERPENTINE RECEPTOR, CLASS T"/>
    <property type="match status" value="1"/>
</dbReference>
<keyword evidence="1" id="KW-0472">Membrane</keyword>
<evidence type="ECO:0000313" key="2">
    <source>
        <dbReference type="EMBL" id="TKR62840.1"/>
    </source>
</evidence>
<feature type="transmembrane region" description="Helical" evidence="1">
    <location>
        <begin position="236"/>
        <end position="257"/>
    </location>
</feature>
<dbReference type="Proteomes" id="UP000298663">
    <property type="component" value="Unassembled WGS sequence"/>
</dbReference>
<proteinExistence type="predicted"/>
<dbReference type="SUPFAM" id="SSF81321">
    <property type="entry name" value="Family A G protein-coupled receptor-like"/>
    <property type="match status" value="1"/>
</dbReference>
<accession>A0A4U5M2B9</accession>
<dbReference type="EMBL" id="AZBU02000010">
    <property type="protein sequence ID" value="TKR62840.1"/>
    <property type="molecule type" value="Genomic_DNA"/>
</dbReference>
<keyword evidence="3" id="KW-1185">Reference proteome</keyword>
<reference evidence="2 3" key="2">
    <citation type="journal article" date="2019" name="G3 (Bethesda)">
        <title>Hybrid Assembly of the Genome of the Entomopathogenic Nematode Steinernema carpocapsae Identifies the X-Chromosome.</title>
        <authorList>
            <person name="Serra L."/>
            <person name="Macchietto M."/>
            <person name="Macias-Munoz A."/>
            <person name="McGill C.J."/>
            <person name="Rodriguez I.M."/>
            <person name="Rodriguez B."/>
            <person name="Murad R."/>
            <person name="Mortazavi A."/>
        </authorList>
    </citation>
    <scope>NUCLEOTIDE SEQUENCE [LARGE SCALE GENOMIC DNA]</scope>
    <source>
        <strain evidence="2 3">ALL</strain>
    </source>
</reference>
<keyword evidence="1" id="KW-1133">Transmembrane helix</keyword>
<feature type="transmembrane region" description="Helical" evidence="1">
    <location>
        <begin position="202"/>
        <end position="224"/>
    </location>
</feature>
<dbReference type="AlphaFoldDB" id="A0A4U5M2B9"/>
<evidence type="ECO:0000256" key="1">
    <source>
        <dbReference type="SAM" id="Phobius"/>
    </source>
</evidence>
<feature type="transmembrane region" description="Helical" evidence="1">
    <location>
        <begin position="169"/>
        <end position="190"/>
    </location>
</feature>
<dbReference type="Pfam" id="PF10321">
    <property type="entry name" value="7TM_GPCR_Srt"/>
    <property type="match status" value="1"/>
</dbReference>
<feature type="transmembrane region" description="Helical" evidence="1">
    <location>
        <begin position="12"/>
        <end position="32"/>
    </location>
</feature>
<reference evidence="2 3" key="1">
    <citation type="journal article" date="2015" name="Genome Biol.">
        <title>Comparative genomics of Steinernema reveals deeply conserved gene regulatory networks.</title>
        <authorList>
            <person name="Dillman A.R."/>
            <person name="Macchietto M."/>
            <person name="Porter C.F."/>
            <person name="Rogers A."/>
            <person name="Williams B."/>
            <person name="Antoshechkin I."/>
            <person name="Lee M.M."/>
            <person name="Goodwin Z."/>
            <person name="Lu X."/>
            <person name="Lewis E.E."/>
            <person name="Goodrich-Blair H."/>
            <person name="Stock S.P."/>
            <person name="Adams B.J."/>
            <person name="Sternberg P.W."/>
            <person name="Mortazavi A."/>
        </authorList>
    </citation>
    <scope>NUCLEOTIDE SEQUENCE [LARGE SCALE GENOMIC DNA]</scope>
    <source>
        <strain evidence="2 3">ALL</strain>
    </source>
</reference>
<feature type="transmembrane region" description="Helical" evidence="1">
    <location>
        <begin position="124"/>
        <end position="149"/>
    </location>
</feature>
<dbReference type="InterPro" id="IPR019425">
    <property type="entry name" value="7TM_GPCR_serpentine_rcpt_Srt"/>
</dbReference>
<protein>
    <recommendedName>
        <fullName evidence="4">Serpentine receptor class gamma</fullName>
    </recommendedName>
</protein>
<organism evidence="2 3">
    <name type="scientific">Steinernema carpocapsae</name>
    <name type="common">Entomopathogenic nematode</name>
    <dbReference type="NCBI Taxonomy" id="34508"/>
    <lineage>
        <taxon>Eukaryota</taxon>
        <taxon>Metazoa</taxon>
        <taxon>Ecdysozoa</taxon>
        <taxon>Nematoda</taxon>
        <taxon>Chromadorea</taxon>
        <taxon>Rhabditida</taxon>
        <taxon>Tylenchina</taxon>
        <taxon>Panagrolaimomorpha</taxon>
        <taxon>Strongyloidoidea</taxon>
        <taxon>Steinernematidae</taxon>
        <taxon>Steinernema</taxon>
    </lineage>
</organism>
<evidence type="ECO:0000313" key="3">
    <source>
        <dbReference type="Proteomes" id="UP000298663"/>
    </source>
</evidence>
<name>A0A4U5M2B9_STECR</name>